<dbReference type="AlphaFoldDB" id="A0A1B1K8V4"/>
<name>A0A1B1K8V4_RHOOP</name>
<sequence>MMSTSELFDIAGNKVLVTGGARGIGLMIAEGLLRAGAIVFLSTRKPQAAADATEKLSELGEVHAIAADLGTEQGCRDLIDAVAERTDRLDALVNNAGATWGAPFDEFPDAAWDKVLGVNVKTPFTLAKLARPLLEAGASADGGPARIINIGSIDGLAVPNYENYSYSAAKAAIHHLTRHMAANLAPSILVNAIAPGPFPTKMMQWVLDERGDELEGANPLKRIGRPEDITGLVTFLLSPASSFITGTVIPLDGGLTSTMSVALFDPSAKEA</sequence>
<dbReference type="Pfam" id="PF13561">
    <property type="entry name" value="adh_short_C2"/>
    <property type="match status" value="1"/>
</dbReference>
<dbReference type="InterPro" id="IPR052178">
    <property type="entry name" value="Sec_Metab_Biosynth_SDR"/>
</dbReference>
<evidence type="ECO:0000256" key="3">
    <source>
        <dbReference type="ARBA" id="ARBA00023002"/>
    </source>
</evidence>
<evidence type="ECO:0000313" key="4">
    <source>
        <dbReference type="EMBL" id="ANS29009.1"/>
    </source>
</evidence>
<keyword evidence="3 4" id="KW-0560">Oxidoreductase</keyword>
<evidence type="ECO:0000256" key="2">
    <source>
        <dbReference type="ARBA" id="ARBA00022857"/>
    </source>
</evidence>
<evidence type="ECO:0000256" key="1">
    <source>
        <dbReference type="ARBA" id="ARBA00006484"/>
    </source>
</evidence>
<dbReference type="GO" id="GO:0004316">
    <property type="term" value="F:3-oxoacyl-[acyl-carrier-protein] reductase (NADPH) activity"/>
    <property type="evidence" value="ECO:0007669"/>
    <property type="project" value="UniProtKB-EC"/>
</dbReference>
<organism evidence="4 5">
    <name type="scientific">Rhodococcus opacus</name>
    <name type="common">Nocardia opaca</name>
    <dbReference type="NCBI Taxonomy" id="37919"/>
    <lineage>
        <taxon>Bacteria</taxon>
        <taxon>Bacillati</taxon>
        <taxon>Actinomycetota</taxon>
        <taxon>Actinomycetes</taxon>
        <taxon>Mycobacteriales</taxon>
        <taxon>Nocardiaceae</taxon>
        <taxon>Rhodococcus</taxon>
    </lineage>
</organism>
<dbReference type="PRINTS" id="PR00081">
    <property type="entry name" value="GDHRDH"/>
</dbReference>
<accession>A0A1B1K8V4</accession>
<dbReference type="PROSITE" id="PS00061">
    <property type="entry name" value="ADH_SHORT"/>
    <property type="match status" value="1"/>
</dbReference>
<dbReference type="EC" id="1.1.1.100" evidence="4"/>
<proteinExistence type="inferred from homology"/>
<protein>
    <submittedName>
        <fullName evidence="4">Rhamnolipids biosynthesis 3-oxoacyl-[acyl-carrier-protein] reductase</fullName>
        <ecNumber evidence="4">1.1.1.100</ecNumber>
    </submittedName>
</protein>
<dbReference type="EMBL" id="CP009111">
    <property type="protein sequence ID" value="ANS29009.1"/>
    <property type="molecule type" value="Genomic_DNA"/>
</dbReference>
<dbReference type="PRINTS" id="PR00080">
    <property type="entry name" value="SDRFAMILY"/>
</dbReference>
<dbReference type="InterPro" id="IPR002347">
    <property type="entry name" value="SDR_fam"/>
</dbReference>
<gene>
    <name evidence="4" type="ORF">R1CP_21665</name>
</gene>
<dbReference type="InterPro" id="IPR020904">
    <property type="entry name" value="Sc_DH/Rdtase_CS"/>
</dbReference>
<dbReference type="PATRIC" id="fig|37919.13.peg.4576"/>
<comment type="similarity">
    <text evidence="1">Belongs to the short-chain dehydrogenases/reductases (SDR) family.</text>
</comment>
<dbReference type="InterPro" id="IPR036291">
    <property type="entry name" value="NAD(P)-bd_dom_sf"/>
</dbReference>
<dbReference type="RefSeq" id="WP_065491545.1">
    <property type="nucleotide sequence ID" value="NZ_CP009111.1"/>
</dbReference>
<keyword evidence="2" id="KW-0521">NADP</keyword>
<dbReference type="FunFam" id="3.40.50.720:FF:000084">
    <property type="entry name" value="Short-chain dehydrogenase reductase"/>
    <property type="match status" value="1"/>
</dbReference>
<reference evidence="4 5" key="1">
    <citation type="submission" date="2014-07" db="EMBL/GenBank/DDBJ databases">
        <authorList>
            <person name="Zhang J.E."/>
            <person name="Yang H."/>
            <person name="Guo J."/>
            <person name="Deng Z."/>
            <person name="Luo H."/>
            <person name="Luo M."/>
            <person name="Zhao B."/>
        </authorList>
    </citation>
    <scope>NUCLEOTIDE SEQUENCE [LARGE SCALE GENOMIC DNA]</scope>
    <source>
        <strain evidence="4 5">1CP</strain>
    </source>
</reference>
<dbReference type="PANTHER" id="PTHR43618:SF17">
    <property type="entry name" value="RHAMNOLIPIDS BIOSYNTHESIS 3-OXOACYL-[ACYL-CARRIER-PROTEIN] REDUCTASE"/>
    <property type="match status" value="1"/>
</dbReference>
<dbReference type="PANTHER" id="PTHR43618">
    <property type="entry name" value="7-ALPHA-HYDROXYSTEROID DEHYDROGENASE"/>
    <property type="match status" value="1"/>
</dbReference>
<dbReference type="Gene3D" id="3.40.50.720">
    <property type="entry name" value="NAD(P)-binding Rossmann-like Domain"/>
    <property type="match status" value="1"/>
</dbReference>
<dbReference type="Proteomes" id="UP000186108">
    <property type="component" value="Chromosome"/>
</dbReference>
<evidence type="ECO:0000313" key="5">
    <source>
        <dbReference type="Proteomes" id="UP000186108"/>
    </source>
</evidence>
<dbReference type="SUPFAM" id="SSF51735">
    <property type="entry name" value="NAD(P)-binding Rossmann-fold domains"/>
    <property type="match status" value="1"/>
</dbReference>